<evidence type="ECO:0000256" key="1">
    <source>
        <dbReference type="SAM" id="SignalP"/>
    </source>
</evidence>
<accession>A0A5N6T7H6</accession>
<feature type="chain" id="PRO_5025072103" description="Hydrophobic surface binding protein A-domain-containing protein" evidence="1">
    <location>
        <begin position="18"/>
        <end position="128"/>
    </location>
</feature>
<dbReference type="GeneID" id="43642950"/>
<proteinExistence type="predicted"/>
<dbReference type="AlphaFoldDB" id="A0A5N6T7H6"/>
<evidence type="ECO:0008006" key="4">
    <source>
        <dbReference type="Google" id="ProtNLM"/>
    </source>
</evidence>
<evidence type="ECO:0000313" key="2">
    <source>
        <dbReference type="EMBL" id="KAE8142334.1"/>
    </source>
</evidence>
<evidence type="ECO:0000313" key="3">
    <source>
        <dbReference type="Proteomes" id="UP000325672"/>
    </source>
</evidence>
<keyword evidence="3" id="KW-1185">Reference proteome</keyword>
<dbReference type="RefSeq" id="XP_031918397.1">
    <property type="nucleotide sequence ID" value="XM_032058740.1"/>
</dbReference>
<dbReference type="EMBL" id="ML743555">
    <property type="protein sequence ID" value="KAE8142334.1"/>
    <property type="molecule type" value="Genomic_DNA"/>
</dbReference>
<sequence>MKIQTLCSLAAVGLTFATPIHNRQVPKGIECIGNAARERLSVVFDRINGDASKTSDLLNQYSGDIIAMVENAENNVPTPSDWQELLGKMGPEFLQFAQTTTKDQLDILKSATSGFVADAQRCLTSLEA</sequence>
<organism evidence="2 3">
    <name type="scientific">Aspergillus pseudotamarii</name>
    <dbReference type="NCBI Taxonomy" id="132259"/>
    <lineage>
        <taxon>Eukaryota</taxon>
        <taxon>Fungi</taxon>
        <taxon>Dikarya</taxon>
        <taxon>Ascomycota</taxon>
        <taxon>Pezizomycotina</taxon>
        <taxon>Eurotiomycetes</taxon>
        <taxon>Eurotiomycetidae</taxon>
        <taxon>Eurotiales</taxon>
        <taxon>Aspergillaceae</taxon>
        <taxon>Aspergillus</taxon>
        <taxon>Aspergillus subgen. Circumdati</taxon>
    </lineage>
</organism>
<protein>
    <recommendedName>
        <fullName evidence="4">Hydrophobic surface binding protein A-domain-containing protein</fullName>
    </recommendedName>
</protein>
<dbReference type="OrthoDB" id="4439160at2759"/>
<reference evidence="2 3" key="1">
    <citation type="submission" date="2019-04" db="EMBL/GenBank/DDBJ databases">
        <title>Friends and foes A comparative genomics study of 23 Aspergillus species from section Flavi.</title>
        <authorList>
            <consortium name="DOE Joint Genome Institute"/>
            <person name="Kjaerbolling I."/>
            <person name="Vesth T."/>
            <person name="Frisvad J.C."/>
            <person name="Nybo J.L."/>
            <person name="Theobald S."/>
            <person name="Kildgaard S."/>
            <person name="Isbrandt T."/>
            <person name="Kuo A."/>
            <person name="Sato A."/>
            <person name="Lyhne E.K."/>
            <person name="Kogle M.E."/>
            <person name="Wiebenga A."/>
            <person name="Kun R.S."/>
            <person name="Lubbers R.J."/>
            <person name="Makela M.R."/>
            <person name="Barry K."/>
            <person name="Chovatia M."/>
            <person name="Clum A."/>
            <person name="Daum C."/>
            <person name="Haridas S."/>
            <person name="He G."/>
            <person name="LaButti K."/>
            <person name="Lipzen A."/>
            <person name="Mondo S."/>
            <person name="Riley R."/>
            <person name="Salamov A."/>
            <person name="Simmons B.A."/>
            <person name="Magnuson J.K."/>
            <person name="Henrissat B."/>
            <person name="Mortensen U.H."/>
            <person name="Larsen T.O."/>
            <person name="Devries R.P."/>
            <person name="Grigoriev I.V."/>
            <person name="Machida M."/>
            <person name="Baker S.E."/>
            <person name="Andersen M.R."/>
        </authorList>
    </citation>
    <scope>NUCLEOTIDE SEQUENCE [LARGE SCALE GENOMIC DNA]</scope>
    <source>
        <strain evidence="2 3">CBS 117625</strain>
    </source>
</reference>
<name>A0A5N6T7H6_ASPPS</name>
<gene>
    <name evidence="2" type="ORF">BDV38DRAFT_278501</name>
</gene>
<dbReference type="Proteomes" id="UP000325672">
    <property type="component" value="Unassembled WGS sequence"/>
</dbReference>
<keyword evidence="1" id="KW-0732">Signal</keyword>
<feature type="signal peptide" evidence="1">
    <location>
        <begin position="1"/>
        <end position="17"/>
    </location>
</feature>